<reference evidence="1" key="1">
    <citation type="submission" date="2014-09" db="EMBL/GenBank/DDBJ databases">
        <authorList>
            <person name="Magalhaes I.L.F."/>
            <person name="Oliveira U."/>
            <person name="Santos F.R."/>
            <person name="Vidigal T.H.D.A."/>
            <person name="Brescovit A.D."/>
            <person name="Santos A.J."/>
        </authorList>
    </citation>
    <scope>NUCLEOTIDE SEQUENCE</scope>
    <source>
        <tissue evidence="1">Shoot tissue taken approximately 20 cm above the soil surface</tissue>
    </source>
</reference>
<sequence>MLGPGANYIVVYLSTQLYVCSSQQASHLWFLDVHVQKL</sequence>
<evidence type="ECO:0000313" key="1">
    <source>
        <dbReference type="EMBL" id="JAD46557.1"/>
    </source>
</evidence>
<reference evidence="1" key="2">
    <citation type="journal article" date="2015" name="Data Brief">
        <title>Shoot transcriptome of the giant reed, Arundo donax.</title>
        <authorList>
            <person name="Barrero R.A."/>
            <person name="Guerrero F.D."/>
            <person name="Moolhuijzen P."/>
            <person name="Goolsby J.A."/>
            <person name="Tidwell J."/>
            <person name="Bellgard S.E."/>
            <person name="Bellgard M.I."/>
        </authorList>
    </citation>
    <scope>NUCLEOTIDE SEQUENCE</scope>
    <source>
        <tissue evidence="1">Shoot tissue taken approximately 20 cm above the soil surface</tissue>
    </source>
</reference>
<dbReference type="AlphaFoldDB" id="A0A0A9AHI2"/>
<accession>A0A0A9AHI2</accession>
<protein>
    <submittedName>
        <fullName evidence="1">Uncharacterized protein</fullName>
    </submittedName>
</protein>
<name>A0A0A9AHI2_ARUDO</name>
<dbReference type="EMBL" id="GBRH01251338">
    <property type="protein sequence ID" value="JAD46557.1"/>
    <property type="molecule type" value="Transcribed_RNA"/>
</dbReference>
<organism evidence="1">
    <name type="scientific">Arundo donax</name>
    <name type="common">Giant reed</name>
    <name type="synonym">Donax arundinaceus</name>
    <dbReference type="NCBI Taxonomy" id="35708"/>
    <lineage>
        <taxon>Eukaryota</taxon>
        <taxon>Viridiplantae</taxon>
        <taxon>Streptophyta</taxon>
        <taxon>Embryophyta</taxon>
        <taxon>Tracheophyta</taxon>
        <taxon>Spermatophyta</taxon>
        <taxon>Magnoliopsida</taxon>
        <taxon>Liliopsida</taxon>
        <taxon>Poales</taxon>
        <taxon>Poaceae</taxon>
        <taxon>PACMAD clade</taxon>
        <taxon>Arundinoideae</taxon>
        <taxon>Arundineae</taxon>
        <taxon>Arundo</taxon>
    </lineage>
</organism>
<proteinExistence type="predicted"/>